<accession>A0A7D7NF39</accession>
<evidence type="ECO:0000259" key="12">
    <source>
        <dbReference type="Pfam" id="PF08544"/>
    </source>
</evidence>
<evidence type="ECO:0000256" key="7">
    <source>
        <dbReference type="ARBA" id="ARBA00022840"/>
    </source>
</evidence>
<dbReference type="InterPro" id="IPR020568">
    <property type="entry name" value="Ribosomal_Su5_D2-typ_SF"/>
</dbReference>
<evidence type="ECO:0000256" key="3">
    <source>
        <dbReference type="ARBA" id="ARBA00017473"/>
    </source>
</evidence>
<evidence type="ECO:0000256" key="5">
    <source>
        <dbReference type="ARBA" id="ARBA00022741"/>
    </source>
</evidence>
<keyword evidence="5 10" id="KW-0547">Nucleotide-binding</keyword>
<evidence type="ECO:0000256" key="4">
    <source>
        <dbReference type="ARBA" id="ARBA00022679"/>
    </source>
</evidence>
<dbReference type="Gene3D" id="3.30.230.10">
    <property type="match status" value="1"/>
</dbReference>
<keyword evidence="8 10" id="KW-0414">Isoprene biosynthesis</keyword>
<dbReference type="KEGG" id="nsg:H3L94_09590"/>
<dbReference type="NCBIfam" id="TIGR00154">
    <property type="entry name" value="ispE"/>
    <property type="match status" value="1"/>
</dbReference>
<feature type="domain" description="GHMP kinase C-terminal" evidence="12">
    <location>
        <begin position="210"/>
        <end position="264"/>
    </location>
</feature>
<evidence type="ECO:0000256" key="2">
    <source>
        <dbReference type="ARBA" id="ARBA00012052"/>
    </source>
</evidence>
<feature type="active site" evidence="10">
    <location>
        <position position="142"/>
    </location>
</feature>
<organism evidence="13 14">
    <name type="scientific">Neisseria shayeganii</name>
    <dbReference type="NCBI Taxonomy" id="607712"/>
    <lineage>
        <taxon>Bacteria</taxon>
        <taxon>Pseudomonadati</taxon>
        <taxon>Pseudomonadota</taxon>
        <taxon>Betaproteobacteria</taxon>
        <taxon>Neisseriales</taxon>
        <taxon>Neisseriaceae</taxon>
        <taxon>Neisseria</taxon>
    </lineage>
</organism>
<dbReference type="InterPro" id="IPR006204">
    <property type="entry name" value="GHMP_kinase_N_dom"/>
</dbReference>
<evidence type="ECO:0000259" key="11">
    <source>
        <dbReference type="Pfam" id="PF00288"/>
    </source>
</evidence>
<reference evidence="13 14" key="1">
    <citation type="submission" date="2020-07" db="EMBL/GenBank/DDBJ databases">
        <title>Genomic diversity of species in the Neisseriaceae family.</title>
        <authorList>
            <person name="Vincent A.T."/>
            <person name="Bernet E."/>
            <person name="Veyrier F.J."/>
        </authorList>
    </citation>
    <scope>NUCLEOTIDE SEQUENCE [LARGE SCALE GENOMIC DNA]</scope>
    <source>
        <strain evidence="13 14">DSM 22244</strain>
    </source>
</reference>
<name>A0A7D7NF39_9NEIS</name>
<dbReference type="EMBL" id="CP059567">
    <property type="protein sequence ID" value="QMT40094.1"/>
    <property type="molecule type" value="Genomic_DNA"/>
</dbReference>
<dbReference type="Pfam" id="PF08544">
    <property type="entry name" value="GHMP_kinases_C"/>
    <property type="match status" value="1"/>
</dbReference>
<comment type="pathway">
    <text evidence="10">Isoprenoid biosynthesis; isopentenyl diphosphate biosynthesis via DXP pathway; isopentenyl diphosphate from 1-deoxy-D-xylulose 5-phosphate: step 3/6.</text>
</comment>
<dbReference type="GO" id="GO:0050515">
    <property type="term" value="F:4-(cytidine 5'-diphospho)-2-C-methyl-D-erythritol kinase activity"/>
    <property type="evidence" value="ECO:0007669"/>
    <property type="project" value="UniProtKB-UniRule"/>
</dbReference>
<dbReference type="SUPFAM" id="SSF55060">
    <property type="entry name" value="GHMP Kinase, C-terminal domain"/>
    <property type="match status" value="1"/>
</dbReference>
<comment type="function">
    <text evidence="10">Catalyzes the phosphorylation of the position 2 hydroxy group of 4-diphosphocytidyl-2C-methyl-D-erythritol.</text>
</comment>
<dbReference type="Proteomes" id="UP000514752">
    <property type="component" value="Chromosome"/>
</dbReference>
<dbReference type="PANTHER" id="PTHR43527:SF2">
    <property type="entry name" value="4-DIPHOSPHOCYTIDYL-2-C-METHYL-D-ERYTHRITOL KINASE, CHLOROPLASTIC"/>
    <property type="match status" value="1"/>
</dbReference>
<evidence type="ECO:0000256" key="8">
    <source>
        <dbReference type="ARBA" id="ARBA00023229"/>
    </source>
</evidence>
<evidence type="ECO:0000256" key="6">
    <source>
        <dbReference type="ARBA" id="ARBA00022777"/>
    </source>
</evidence>
<keyword evidence="4 10" id="KW-0808">Transferase</keyword>
<evidence type="ECO:0000256" key="1">
    <source>
        <dbReference type="ARBA" id="ARBA00009684"/>
    </source>
</evidence>
<keyword evidence="6 10" id="KW-0418">Kinase</keyword>
<feature type="binding site" evidence="10">
    <location>
        <begin position="100"/>
        <end position="110"/>
    </location>
    <ligand>
        <name>ATP</name>
        <dbReference type="ChEBI" id="CHEBI:30616"/>
    </ligand>
</feature>
<comment type="catalytic activity">
    <reaction evidence="10">
        <text>4-CDP-2-C-methyl-D-erythritol + ATP = 4-CDP-2-C-methyl-D-erythritol 2-phosphate + ADP + H(+)</text>
        <dbReference type="Rhea" id="RHEA:18437"/>
        <dbReference type="ChEBI" id="CHEBI:15378"/>
        <dbReference type="ChEBI" id="CHEBI:30616"/>
        <dbReference type="ChEBI" id="CHEBI:57823"/>
        <dbReference type="ChEBI" id="CHEBI:57919"/>
        <dbReference type="ChEBI" id="CHEBI:456216"/>
        <dbReference type="EC" id="2.7.1.148"/>
    </reaction>
</comment>
<evidence type="ECO:0000256" key="9">
    <source>
        <dbReference type="ARBA" id="ARBA00032554"/>
    </source>
</evidence>
<proteinExistence type="inferred from homology"/>
<evidence type="ECO:0000313" key="13">
    <source>
        <dbReference type="EMBL" id="QMT40094.1"/>
    </source>
</evidence>
<feature type="domain" description="GHMP kinase N-terminal" evidence="11">
    <location>
        <begin position="73"/>
        <end position="150"/>
    </location>
</feature>
<dbReference type="Pfam" id="PF00288">
    <property type="entry name" value="GHMP_kinases_N"/>
    <property type="match status" value="1"/>
</dbReference>
<keyword evidence="7 10" id="KW-0067">ATP-binding</keyword>
<dbReference type="GO" id="GO:0019288">
    <property type="term" value="P:isopentenyl diphosphate biosynthetic process, methylerythritol 4-phosphate pathway"/>
    <property type="evidence" value="ECO:0007669"/>
    <property type="project" value="UniProtKB-UniRule"/>
</dbReference>
<dbReference type="PANTHER" id="PTHR43527">
    <property type="entry name" value="4-DIPHOSPHOCYTIDYL-2-C-METHYL-D-ERYTHRITOL KINASE, CHLOROPLASTIC"/>
    <property type="match status" value="1"/>
</dbReference>
<dbReference type="HAMAP" id="MF_00061">
    <property type="entry name" value="IspE"/>
    <property type="match status" value="1"/>
</dbReference>
<dbReference type="UniPathway" id="UPA00056">
    <property type="reaction ID" value="UER00094"/>
</dbReference>
<comment type="similarity">
    <text evidence="1 10">Belongs to the GHMP kinase family. IspE subfamily.</text>
</comment>
<dbReference type="EC" id="2.7.1.148" evidence="2 10"/>
<dbReference type="GO" id="GO:0016114">
    <property type="term" value="P:terpenoid biosynthetic process"/>
    <property type="evidence" value="ECO:0007669"/>
    <property type="project" value="UniProtKB-UniRule"/>
</dbReference>
<dbReference type="Gene3D" id="3.30.70.890">
    <property type="entry name" value="GHMP kinase, C-terminal domain"/>
    <property type="match status" value="1"/>
</dbReference>
<dbReference type="AlphaFoldDB" id="A0A7D7NF39"/>
<sequence length="283" mass="31160">MNTPIPAAAQAFPAPAKLNLDLRIVGRRADGYHLLESIFRLVDLCDTVHLLPRPDGQIQLHTPADGVLPQQDLTYRAAALLQRVSGSRQGADIWLEKRIPMGGGMGGGSSDAATVLMALNRLWQCGLTAEQLMPLGLQLGADVPFFIFGRNAFVRGIGEQLSEIALPAQWYVVVKPSVHVSTAVIFSHPDLTRDSEPSIIPSFQSLQPFRNDMQAVVLKEYTEVKQVFELMRRYGTPLMTGSGACIFLSFAEQETAESVYKTVAQTHQAYCIRGLDRHPMLDM</sequence>
<dbReference type="InterPro" id="IPR036554">
    <property type="entry name" value="GHMP_kinase_C_sf"/>
</dbReference>
<dbReference type="InterPro" id="IPR013750">
    <property type="entry name" value="GHMP_kinase_C_dom"/>
</dbReference>
<dbReference type="PIRSF" id="PIRSF010376">
    <property type="entry name" value="IspE"/>
    <property type="match status" value="1"/>
</dbReference>
<dbReference type="InterPro" id="IPR004424">
    <property type="entry name" value="IspE"/>
</dbReference>
<dbReference type="GO" id="GO:0005524">
    <property type="term" value="F:ATP binding"/>
    <property type="evidence" value="ECO:0007669"/>
    <property type="project" value="UniProtKB-UniRule"/>
</dbReference>
<evidence type="ECO:0000313" key="14">
    <source>
        <dbReference type="Proteomes" id="UP000514752"/>
    </source>
</evidence>
<protein>
    <recommendedName>
        <fullName evidence="3 10">4-diphosphocytidyl-2-C-methyl-D-erythritol kinase</fullName>
        <shortName evidence="10">CMK</shortName>
        <ecNumber evidence="2 10">2.7.1.148</ecNumber>
    </recommendedName>
    <alternativeName>
        <fullName evidence="9 10">4-(cytidine-5'-diphospho)-2-C-methyl-D-erythritol kinase</fullName>
    </alternativeName>
</protein>
<feature type="active site" evidence="10">
    <location>
        <position position="17"/>
    </location>
</feature>
<dbReference type="SUPFAM" id="SSF54211">
    <property type="entry name" value="Ribosomal protein S5 domain 2-like"/>
    <property type="match status" value="1"/>
</dbReference>
<evidence type="ECO:0000256" key="10">
    <source>
        <dbReference type="HAMAP-Rule" id="MF_00061"/>
    </source>
</evidence>
<dbReference type="InterPro" id="IPR014721">
    <property type="entry name" value="Ribsml_uS5_D2-typ_fold_subgr"/>
</dbReference>
<gene>
    <name evidence="10 13" type="primary">ispE</name>
    <name evidence="13" type="ORF">H3L94_09590</name>
</gene>
<dbReference type="RefSeq" id="WP_182121837.1">
    <property type="nucleotide sequence ID" value="NZ_CP059567.1"/>
</dbReference>